<dbReference type="AlphaFoldDB" id="A0A7R8UK45"/>
<keyword evidence="2" id="KW-1185">Reference proteome</keyword>
<dbReference type="SUPFAM" id="SSF54277">
    <property type="entry name" value="CAD &amp; PB1 domains"/>
    <property type="match status" value="2"/>
</dbReference>
<dbReference type="Gene3D" id="3.10.20.90">
    <property type="entry name" value="Phosphatidylinositol 3-kinase Catalytic Subunit, Chain A, domain 1"/>
    <property type="match status" value="1"/>
</dbReference>
<protein>
    <submittedName>
        <fullName evidence="1">Uncharacterized protein</fullName>
    </submittedName>
</protein>
<dbReference type="OrthoDB" id="10493156at2759"/>
<organism evidence="1 2">
    <name type="scientific">Hermetia illucens</name>
    <name type="common">Black soldier fly</name>
    <dbReference type="NCBI Taxonomy" id="343691"/>
    <lineage>
        <taxon>Eukaryota</taxon>
        <taxon>Metazoa</taxon>
        <taxon>Ecdysozoa</taxon>
        <taxon>Arthropoda</taxon>
        <taxon>Hexapoda</taxon>
        <taxon>Insecta</taxon>
        <taxon>Pterygota</taxon>
        <taxon>Neoptera</taxon>
        <taxon>Endopterygota</taxon>
        <taxon>Diptera</taxon>
        <taxon>Brachycera</taxon>
        <taxon>Stratiomyomorpha</taxon>
        <taxon>Stratiomyidae</taxon>
        <taxon>Hermetiinae</taxon>
        <taxon>Hermetia</taxon>
    </lineage>
</organism>
<dbReference type="InParanoid" id="A0A7R8UK45"/>
<name>A0A7R8UK45_HERIL</name>
<evidence type="ECO:0000313" key="2">
    <source>
        <dbReference type="Proteomes" id="UP000594454"/>
    </source>
</evidence>
<evidence type="ECO:0000313" key="1">
    <source>
        <dbReference type="EMBL" id="CAD7082114.1"/>
    </source>
</evidence>
<dbReference type="EMBL" id="LR899010">
    <property type="protein sequence ID" value="CAD7082114.1"/>
    <property type="molecule type" value="Genomic_DNA"/>
</dbReference>
<dbReference type="Proteomes" id="UP000594454">
    <property type="component" value="Chromosome 2"/>
</dbReference>
<proteinExistence type="predicted"/>
<sequence length="342" mass="39811">MSKVISVDVGNLPESWLDFVAQIYRERNIDVDSPKFSVTWLDDQGDEVVVCNEKTFQTFLKMSSGKLIIKSEEKTPIKVHFDLAERKEVVYSFAETFKTLLEDIDGCFRIGFPNTDYRIYWTDSDGDNFNIVNEKGFELFLKYGGSKLYISRKNAPTPAESSGPIKVSVNQKGDFHREYINYVANWNSLLKEIQSTFDLVFAGIDYRMFWRDADNDEVDIYDDSSLYVFLEKSKEVDRRIYIVEKPRTPNIKVCFTRALQRNQQVFYWNPENYSSFLKLMKINLRIDPKNYMIIPDGMKENIKNAQDFETFLKSPGEKKIFIRSADDLALELPAKVSGELCE</sequence>
<gene>
    <name evidence="1" type="ORF">HERILL_LOCUS5175</name>
</gene>
<reference evidence="1 2" key="1">
    <citation type="submission" date="2020-11" db="EMBL/GenBank/DDBJ databases">
        <authorList>
            <person name="Wallbank WR R."/>
            <person name="Pardo Diaz C."/>
            <person name="Kozak K."/>
            <person name="Martin S."/>
            <person name="Jiggins C."/>
            <person name="Moest M."/>
            <person name="Warren A I."/>
            <person name="Generalovic N T."/>
            <person name="Byers J.R.P. K."/>
            <person name="Montejo-Kovacevich G."/>
            <person name="Yen C E."/>
        </authorList>
    </citation>
    <scope>NUCLEOTIDE SEQUENCE [LARGE SCALE GENOMIC DNA]</scope>
</reference>
<accession>A0A7R8UK45</accession>